<dbReference type="PRINTS" id="PR00032">
    <property type="entry name" value="HTHARAC"/>
</dbReference>
<dbReference type="InterPro" id="IPR018060">
    <property type="entry name" value="HTH_AraC"/>
</dbReference>
<evidence type="ECO:0000256" key="2">
    <source>
        <dbReference type="ARBA" id="ARBA00023125"/>
    </source>
</evidence>
<reference evidence="5 6" key="1">
    <citation type="submission" date="2018-08" db="EMBL/GenBank/DDBJ databases">
        <title>A genome reference for cultivated species of the human gut microbiota.</title>
        <authorList>
            <person name="Zou Y."/>
            <person name="Xue W."/>
            <person name="Luo G."/>
        </authorList>
    </citation>
    <scope>NUCLEOTIDE SEQUENCE [LARGE SCALE GENOMIC DNA]</scope>
    <source>
        <strain evidence="5 6">AM13-21</strain>
    </source>
</reference>
<dbReference type="PANTHER" id="PTHR43280:SF32">
    <property type="entry name" value="TRANSCRIPTIONAL REGULATORY PROTEIN"/>
    <property type="match status" value="1"/>
</dbReference>
<sequence length="303" mass="34654">MDNIVNIATVSDYNAHWGIADRHPLVNVLEGSQVKNPIPNCLKNFGMYVVFLKDVICADYLKYGRQEYDFQENTLVFVSPGQVLGHPADGSTYQAKGWCLYFSPELLHGTQLGRHMKDYSFFSYDVHEALHLSLQERETIIDCLKKIDDEINNGADKHSNTIIASAIELFLNYCNRFYDRQFITRKKANKDILARFEELLNGYFASEKPQSYGTPSVAYFAGLLHLSANYFGDLIKKETGRSAQEYVQQKIMDTAKDMLADPKKSVSEIAYTLGYQYPQYFSRAFKKVTGCTPNEYRGERITV</sequence>
<protein>
    <submittedName>
        <fullName evidence="5">AraC family transcriptional regulator</fullName>
    </submittedName>
</protein>
<evidence type="ECO:0000259" key="4">
    <source>
        <dbReference type="PROSITE" id="PS01124"/>
    </source>
</evidence>
<dbReference type="PROSITE" id="PS01124">
    <property type="entry name" value="HTH_ARAC_FAMILY_2"/>
    <property type="match status" value="1"/>
</dbReference>
<organism evidence="5 6">
    <name type="scientific">Phocaeicola vulgatus</name>
    <name type="common">Bacteroides vulgatus</name>
    <dbReference type="NCBI Taxonomy" id="821"/>
    <lineage>
        <taxon>Bacteria</taxon>
        <taxon>Pseudomonadati</taxon>
        <taxon>Bacteroidota</taxon>
        <taxon>Bacteroidia</taxon>
        <taxon>Bacteroidales</taxon>
        <taxon>Bacteroidaceae</taxon>
        <taxon>Phocaeicola</taxon>
    </lineage>
</organism>
<dbReference type="EMBL" id="QRLF01000004">
    <property type="protein sequence ID" value="RHI95818.1"/>
    <property type="molecule type" value="Genomic_DNA"/>
</dbReference>
<feature type="domain" description="HTH araC/xylS-type" evidence="4">
    <location>
        <begin position="198"/>
        <end position="299"/>
    </location>
</feature>
<keyword evidence="2" id="KW-0238">DNA-binding</keyword>
<dbReference type="Pfam" id="PF12833">
    <property type="entry name" value="HTH_18"/>
    <property type="match status" value="1"/>
</dbReference>
<gene>
    <name evidence="5" type="ORF">DW150_02930</name>
</gene>
<dbReference type="PANTHER" id="PTHR43280">
    <property type="entry name" value="ARAC-FAMILY TRANSCRIPTIONAL REGULATOR"/>
    <property type="match status" value="1"/>
</dbReference>
<dbReference type="SUPFAM" id="SSF46689">
    <property type="entry name" value="Homeodomain-like"/>
    <property type="match status" value="1"/>
</dbReference>
<dbReference type="InterPro" id="IPR009057">
    <property type="entry name" value="Homeodomain-like_sf"/>
</dbReference>
<dbReference type="SMART" id="SM00342">
    <property type="entry name" value="HTH_ARAC"/>
    <property type="match status" value="1"/>
</dbReference>
<evidence type="ECO:0000256" key="1">
    <source>
        <dbReference type="ARBA" id="ARBA00023015"/>
    </source>
</evidence>
<proteinExistence type="predicted"/>
<dbReference type="InterPro" id="IPR018062">
    <property type="entry name" value="HTH_AraC-typ_CS"/>
</dbReference>
<dbReference type="GO" id="GO:0043565">
    <property type="term" value="F:sequence-specific DNA binding"/>
    <property type="evidence" value="ECO:0007669"/>
    <property type="project" value="InterPro"/>
</dbReference>
<dbReference type="PROSITE" id="PS00041">
    <property type="entry name" value="HTH_ARAC_FAMILY_1"/>
    <property type="match status" value="1"/>
</dbReference>
<dbReference type="InterPro" id="IPR037923">
    <property type="entry name" value="HTH-like"/>
</dbReference>
<evidence type="ECO:0000256" key="3">
    <source>
        <dbReference type="ARBA" id="ARBA00023163"/>
    </source>
</evidence>
<accession>A0A415BWF2</accession>
<dbReference type="RefSeq" id="WP_118289977.1">
    <property type="nucleotide sequence ID" value="NZ_QRLF01000004.1"/>
</dbReference>
<dbReference type="Gene3D" id="1.10.10.60">
    <property type="entry name" value="Homeodomain-like"/>
    <property type="match status" value="2"/>
</dbReference>
<dbReference type="GO" id="GO:0003700">
    <property type="term" value="F:DNA-binding transcription factor activity"/>
    <property type="evidence" value="ECO:0007669"/>
    <property type="project" value="InterPro"/>
</dbReference>
<keyword evidence="3" id="KW-0804">Transcription</keyword>
<comment type="caution">
    <text evidence="5">The sequence shown here is derived from an EMBL/GenBank/DDBJ whole genome shotgun (WGS) entry which is preliminary data.</text>
</comment>
<dbReference type="SUPFAM" id="SSF51215">
    <property type="entry name" value="Regulatory protein AraC"/>
    <property type="match status" value="1"/>
</dbReference>
<dbReference type="Proteomes" id="UP000285777">
    <property type="component" value="Unassembled WGS sequence"/>
</dbReference>
<evidence type="ECO:0000313" key="5">
    <source>
        <dbReference type="EMBL" id="RHI95818.1"/>
    </source>
</evidence>
<name>A0A415BWF2_PHOVU</name>
<dbReference type="AlphaFoldDB" id="A0A415BWF2"/>
<evidence type="ECO:0000313" key="6">
    <source>
        <dbReference type="Proteomes" id="UP000285777"/>
    </source>
</evidence>
<keyword evidence="1" id="KW-0805">Transcription regulation</keyword>
<dbReference type="InterPro" id="IPR020449">
    <property type="entry name" value="Tscrpt_reg_AraC-type_HTH"/>
</dbReference>